<dbReference type="RefSeq" id="WP_408976954.1">
    <property type="nucleotide sequence ID" value="NZ_JBJUVG010000003.1"/>
</dbReference>
<evidence type="ECO:0000313" key="1">
    <source>
        <dbReference type="EMBL" id="MFM9413335.1"/>
    </source>
</evidence>
<protein>
    <recommendedName>
        <fullName evidence="3">HeH/LEM domain-containing protein</fullName>
    </recommendedName>
</protein>
<evidence type="ECO:0008006" key="3">
    <source>
        <dbReference type="Google" id="ProtNLM"/>
    </source>
</evidence>
<sequence>MTLYVMEWEAAVKTIDAANTAKVEELQDLGYRIVATKETAHAAKAKAEVQAAKSPEAKPKSGLSDSGLTVAEIKARLEAAGVGYPGSARKDMLVSIAQANGVAL</sequence>
<dbReference type="Proteomes" id="UP001631949">
    <property type="component" value="Unassembled WGS sequence"/>
</dbReference>
<comment type="caution">
    <text evidence="1">The sequence shown here is derived from an EMBL/GenBank/DDBJ whole genome shotgun (WGS) entry which is preliminary data.</text>
</comment>
<accession>A0ABW9GXH0</accession>
<dbReference type="InterPro" id="IPR036361">
    <property type="entry name" value="SAP_dom_sf"/>
</dbReference>
<dbReference type="EMBL" id="JBJUVG010000003">
    <property type="protein sequence ID" value="MFM9413335.1"/>
    <property type="molecule type" value="Genomic_DNA"/>
</dbReference>
<dbReference type="Gene3D" id="1.10.720.30">
    <property type="entry name" value="SAP domain"/>
    <property type="match status" value="1"/>
</dbReference>
<gene>
    <name evidence="1" type="ORF">ACKQTC_03030</name>
</gene>
<proteinExistence type="predicted"/>
<keyword evidence="2" id="KW-1185">Reference proteome</keyword>
<evidence type="ECO:0000313" key="2">
    <source>
        <dbReference type="Proteomes" id="UP001631949"/>
    </source>
</evidence>
<reference evidence="1 2" key="1">
    <citation type="journal article" date="2016" name="Int. J. Syst. Evol. Microbiol.">
        <title>Peptococcus simiae sp. nov., isolated from rhesus macaque faeces and emended description of the genus Peptococcus.</title>
        <authorList>
            <person name="Shkoporov A.N."/>
            <person name="Efimov B.A."/>
            <person name="Kondova I."/>
            <person name="Ouwerling B."/>
            <person name="Chaplin A.V."/>
            <person name="Shcherbakova V.A."/>
            <person name="Langermans J.A.M."/>
        </authorList>
    </citation>
    <scope>NUCLEOTIDE SEQUENCE [LARGE SCALE GENOMIC DNA]</scope>
    <source>
        <strain evidence="1 2">M108</strain>
    </source>
</reference>
<organism evidence="1 2">
    <name type="scientific">Peptococcus simiae</name>
    <dbReference type="NCBI Taxonomy" id="1643805"/>
    <lineage>
        <taxon>Bacteria</taxon>
        <taxon>Bacillati</taxon>
        <taxon>Bacillota</taxon>
        <taxon>Clostridia</taxon>
        <taxon>Eubacteriales</taxon>
        <taxon>Peptococcaceae</taxon>
        <taxon>Peptococcus</taxon>
    </lineage>
</organism>
<name>A0ABW9GXH0_9FIRM</name>